<evidence type="ECO:0000313" key="2">
    <source>
        <dbReference type="Proteomes" id="UP000436088"/>
    </source>
</evidence>
<evidence type="ECO:0000313" key="1">
    <source>
        <dbReference type="EMBL" id="KAE8657595.1"/>
    </source>
</evidence>
<name>A0A6A2WPB4_HIBSY</name>
<keyword evidence="2" id="KW-1185">Reference proteome</keyword>
<proteinExistence type="predicted"/>
<comment type="caution">
    <text evidence="1">The sequence shown here is derived from an EMBL/GenBank/DDBJ whole genome shotgun (WGS) entry which is preliminary data.</text>
</comment>
<reference evidence="1" key="1">
    <citation type="submission" date="2019-09" db="EMBL/GenBank/DDBJ databases">
        <title>Draft genome information of white flower Hibiscus syriacus.</title>
        <authorList>
            <person name="Kim Y.-M."/>
        </authorList>
    </citation>
    <scope>NUCLEOTIDE SEQUENCE [LARGE SCALE GENOMIC DNA]</scope>
    <source>
        <strain evidence="1">YM2019G1</strain>
    </source>
</reference>
<dbReference type="AlphaFoldDB" id="A0A6A2WPB4"/>
<sequence length="79" mass="9012">MEGMVQGHEDGRVVLLSTRVSRITSGAEELAVFRRMEVKAMRNYGILLWIHELIVATVWEFKRLAIDGINSSFLLGFMD</sequence>
<dbReference type="Proteomes" id="UP000436088">
    <property type="component" value="Unassembled WGS sequence"/>
</dbReference>
<protein>
    <submittedName>
        <fullName evidence="1">Uncharacterized protein</fullName>
    </submittedName>
</protein>
<organism evidence="1 2">
    <name type="scientific">Hibiscus syriacus</name>
    <name type="common">Rose of Sharon</name>
    <dbReference type="NCBI Taxonomy" id="106335"/>
    <lineage>
        <taxon>Eukaryota</taxon>
        <taxon>Viridiplantae</taxon>
        <taxon>Streptophyta</taxon>
        <taxon>Embryophyta</taxon>
        <taxon>Tracheophyta</taxon>
        <taxon>Spermatophyta</taxon>
        <taxon>Magnoliopsida</taxon>
        <taxon>eudicotyledons</taxon>
        <taxon>Gunneridae</taxon>
        <taxon>Pentapetalae</taxon>
        <taxon>rosids</taxon>
        <taxon>malvids</taxon>
        <taxon>Malvales</taxon>
        <taxon>Malvaceae</taxon>
        <taxon>Malvoideae</taxon>
        <taxon>Hibiscus</taxon>
    </lineage>
</organism>
<accession>A0A6A2WPB4</accession>
<dbReference type="EMBL" id="VEPZ02001757">
    <property type="protein sequence ID" value="KAE8657595.1"/>
    <property type="molecule type" value="Genomic_DNA"/>
</dbReference>
<gene>
    <name evidence="1" type="ORF">F3Y22_tig00116989pilonHSYRG00559</name>
</gene>